<feature type="region of interest" description="Disordered" evidence="1">
    <location>
        <begin position="29"/>
        <end position="87"/>
    </location>
</feature>
<accession>A0A8H6FT85</accession>
<protein>
    <submittedName>
        <fullName evidence="2">Uncharacterized protein</fullName>
    </submittedName>
</protein>
<comment type="caution">
    <text evidence="2">The sequence shown here is derived from an EMBL/GenBank/DDBJ whole genome shotgun (WGS) entry which is preliminary data.</text>
</comment>
<gene>
    <name evidence="2" type="ORF">HO173_007715</name>
</gene>
<keyword evidence="3" id="KW-1185">Reference proteome</keyword>
<evidence type="ECO:0000256" key="1">
    <source>
        <dbReference type="SAM" id="MobiDB-lite"/>
    </source>
</evidence>
<dbReference type="RefSeq" id="XP_037163694.1">
    <property type="nucleotide sequence ID" value="XM_037309615.1"/>
</dbReference>
<feature type="compositionally biased region" description="Basic and acidic residues" evidence="1">
    <location>
        <begin position="51"/>
        <end position="73"/>
    </location>
</feature>
<dbReference type="Proteomes" id="UP000578531">
    <property type="component" value="Unassembled WGS sequence"/>
</dbReference>
<dbReference type="EMBL" id="JACCJC010000032">
    <property type="protein sequence ID" value="KAF6234293.1"/>
    <property type="molecule type" value="Genomic_DNA"/>
</dbReference>
<evidence type="ECO:0000313" key="3">
    <source>
        <dbReference type="Proteomes" id="UP000578531"/>
    </source>
</evidence>
<name>A0A8H6FT85_9LECA</name>
<dbReference type="AlphaFoldDB" id="A0A8H6FT85"/>
<organism evidence="2 3">
    <name type="scientific">Letharia columbiana</name>
    <dbReference type="NCBI Taxonomy" id="112416"/>
    <lineage>
        <taxon>Eukaryota</taxon>
        <taxon>Fungi</taxon>
        <taxon>Dikarya</taxon>
        <taxon>Ascomycota</taxon>
        <taxon>Pezizomycotina</taxon>
        <taxon>Lecanoromycetes</taxon>
        <taxon>OSLEUM clade</taxon>
        <taxon>Lecanoromycetidae</taxon>
        <taxon>Lecanorales</taxon>
        <taxon>Lecanorineae</taxon>
        <taxon>Parmeliaceae</taxon>
        <taxon>Letharia</taxon>
    </lineage>
</organism>
<feature type="compositionally biased region" description="Pro residues" evidence="1">
    <location>
        <begin position="29"/>
        <end position="48"/>
    </location>
</feature>
<sequence length="87" mass="9337">MPLYANPPPYVWHKIETLHLSYSAMPTFVPPTPPVLVPPSNPFGSPPEPEPEPKAPADEKQGVPADAEAHASEEAPPAEPGMYLDSL</sequence>
<evidence type="ECO:0000313" key="2">
    <source>
        <dbReference type="EMBL" id="KAF6234293.1"/>
    </source>
</evidence>
<proteinExistence type="predicted"/>
<reference evidence="2 3" key="1">
    <citation type="journal article" date="2020" name="Genomics">
        <title>Complete, high-quality genomes from long-read metagenomic sequencing of two wolf lichen thalli reveals enigmatic genome architecture.</title>
        <authorList>
            <person name="McKenzie S.K."/>
            <person name="Walston R.F."/>
            <person name="Allen J.L."/>
        </authorList>
    </citation>
    <scope>NUCLEOTIDE SEQUENCE [LARGE SCALE GENOMIC DNA]</scope>
    <source>
        <strain evidence="2">WasteWater2</strain>
    </source>
</reference>
<dbReference type="GeneID" id="59289371"/>